<protein>
    <submittedName>
        <fullName evidence="3">Protein RGF1 INDUCIBLE TRANSCRIPTION FACTOR 1 isoform X1</fullName>
    </submittedName>
</protein>
<feature type="region of interest" description="Disordered" evidence="1">
    <location>
        <begin position="210"/>
        <end position="254"/>
    </location>
</feature>
<feature type="compositionally biased region" description="Polar residues" evidence="1">
    <location>
        <begin position="212"/>
        <end position="225"/>
    </location>
</feature>
<dbReference type="AlphaFoldDB" id="A0A9R0K2F7"/>
<evidence type="ECO:0000313" key="3">
    <source>
        <dbReference type="RefSeq" id="XP_021855969.1"/>
    </source>
</evidence>
<gene>
    <name evidence="3" type="primary">LOC110795270</name>
</gene>
<dbReference type="PANTHER" id="PTHR31065:SF52">
    <property type="entry name" value="B BOX-TYPE DOMAIN-CONTAINING PROTEIN"/>
    <property type="match status" value="1"/>
</dbReference>
<dbReference type="InterPro" id="IPR006734">
    <property type="entry name" value="PLATZ"/>
</dbReference>
<dbReference type="GeneID" id="110795270"/>
<dbReference type="Pfam" id="PF04640">
    <property type="entry name" value="PLATZ"/>
    <property type="match status" value="1"/>
</dbReference>
<evidence type="ECO:0000256" key="1">
    <source>
        <dbReference type="SAM" id="MobiDB-lite"/>
    </source>
</evidence>
<accession>A0A9R0K2F7</accession>
<name>A0A9R0K2F7_SPIOL</name>
<keyword evidence="2" id="KW-1185">Reference proteome</keyword>
<dbReference type="PANTHER" id="PTHR31065">
    <property type="entry name" value="PLATZ TRANSCRIPTION FACTOR FAMILY PROTEIN"/>
    <property type="match status" value="1"/>
</dbReference>
<dbReference type="KEGG" id="soe:110795270"/>
<reference evidence="2" key="1">
    <citation type="journal article" date="2021" name="Nat. Commun.">
        <title>Genomic analyses provide insights into spinach domestication and the genetic basis of agronomic traits.</title>
        <authorList>
            <person name="Cai X."/>
            <person name="Sun X."/>
            <person name="Xu C."/>
            <person name="Sun H."/>
            <person name="Wang X."/>
            <person name="Ge C."/>
            <person name="Zhang Z."/>
            <person name="Wang Q."/>
            <person name="Fei Z."/>
            <person name="Jiao C."/>
            <person name="Wang Q."/>
        </authorList>
    </citation>
    <scope>NUCLEOTIDE SEQUENCE [LARGE SCALE GENOMIC DNA]</scope>
    <source>
        <strain evidence="2">cv. Varoflay</strain>
    </source>
</reference>
<proteinExistence type="predicted"/>
<dbReference type="OrthoDB" id="1908108at2759"/>
<reference evidence="3" key="2">
    <citation type="submission" date="2025-08" db="UniProtKB">
        <authorList>
            <consortium name="RefSeq"/>
        </authorList>
    </citation>
    <scope>IDENTIFICATION</scope>
    <source>
        <tissue evidence="3">Leaf</tissue>
    </source>
</reference>
<organism evidence="2 3">
    <name type="scientific">Spinacia oleracea</name>
    <name type="common">Spinach</name>
    <dbReference type="NCBI Taxonomy" id="3562"/>
    <lineage>
        <taxon>Eukaryota</taxon>
        <taxon>Viridiplantae</taxon>
        <taxon>Streptophyta</taxon>
        <taxon>Embryophyta</taxon>
        <taxon>Tracheophyta</taxon>
        <taxon>Spermatophyta</taxon>
        <taxon>Magnoliopsida</taxon>
        <taxon>eudicotyledons</taxon>
        <taxon>Gunneridae</taxon>
        <taxon>Pentapetalae</taxon>
        <taxon>Caryophyllales</taxon>
        <taxon>Chenopodiaceae</taxon>
        <taxon>Chenopodioideae</taxon>
        <taxon>Anserineae</taxon>
        <taxon>Spinacia</taxon>
    </lineage>
</organism>
<dbReference type="RefSeq" id="XP_021855969.1">
    <property type="nucleotide sequence ID" value="XM_022000277.2"/>
</dbReference>
<dbReference type="Proteomes" id="UP000813463">
    <property type="component" value="Chromosome 6"/>
</dbReference>
<evidence type="ECO:0000313" key="2">
    <source>
        <dbReference type="Proteomes" id="UP000813463"/>
    </source>
</evidence>
<sequence>MQVGLRPIPKWLDALLHEKFFEPCSVHSDISDKKTEKNLFCFDCCASVCPKCLFRHRKHVLLQARRYVYNDVLKLSDAEKLMDCSGIQGYITNSAKVVFLRQRPMSRLYRTPTSGNFCSTCNRSLQEPFLFCCLSCKVEHIIATQGSLRINVSDHKMLGFSDIDEFQVVTPDSVLDSPGSIPTSSGSTSSSDLRTALVCTATTEIVRKKRSSLSCSPRPTLNQPSVCRPPQPADHNHNSMNRRKKGVPNRSPLC</sequence>